<feature type="domain" description="XPG-I" evidence="20">
    <location>
        <begin position="147"/>
        <end position="219"/>
    </location>
</feature>
<dbReference type="Proteomes" id="UP000078387">
    <property type="component" value="Unassembled WGS sequence"/>
</dbReference>
<evidence type="ECO:0000256" key="8">
    <source>
        <dbReference type="ARBA" id="ARBA00022839"/>
    </source>
</evidence>
<evidence type="ECO:0000256" key="16">
    <source>
        <dbReference type="HAMAP-Rule" id="MF_03140"/>
    </source>
</evidence>
<gene>
    <name evidence="22" type="ORF">CL6EHI_099740</name>
</gene>
<evidence type="ECO:0000256" key="4">
    <source>
        <dbReference type="ARBA" id="ARBA00022723"/>
    </source>
</evidence>
<accession>A0A175JUB4</accession>
<dbReference type="GO" id="GO:0005730">
    <property type="term" value="C:nucleolus"/>
    <property type="evidence" value="ECO:0007669"/>
    <property type="project" value="UniProtKB-SubCell"/>
</dbReference>
<keyword evidence="10 16" id="KW-0496">Mitochondrion</keyword>
<evidence type="ECO:0000256" key="14">
    <source>
        <dbReference type="ARBA" id="ARBA00034726"/>
    </source>
</evidence>
<evidence type="ECO:0000256" key="3">
    <source>
        <dbReference type="ARBA" id="ARBA00022722"/>
    </source>
</evidence>
<evidence type="ECO:0000256" key="17">
    <source>
        <dbReference type="SAM" id="Coils"/>
    </source>
</evidence>
<keyword evidence="2 16" id="KW-0235">DNA replication</keyword>
<keyword evidence="17" id="KW-0175">Coiled coil</keyword>
<dbReference type="GO" id="GO:0000287">
    <property type="term" value="F:magnesium ion binding"/>
    <property type="evidence" value="ECO:0007669"/>
    <property type="project" value="UniProtKB-UniRule"/>
</dbReference>
<evidence type="ECO:0000313" key="23">
    <source>
        <dbReference type="Proteomes" id="UP000078387"/>
    </source>
</evidence>
<evidence type="ECO:0000256" key="5">
    <source>
        <dbReference type="ARBA" id="ARBA00022759"/>
    </source>
</evidence>
<dbReference type="PANTHER" id="PTHR11081">
    <property type="entry name" value="FLAP ENDONUCLEASE FAMILY MEMBER"/>
    <property type="match status" value="1"/>
</dbReference>
<dbReference type="SUPFAM" id="SSF88723">
    <property type="entry name" value="PIN domain-like"/>
    <property type="match status" value="1"/>
</dbReference>
<feature type="coiled-coil region" evidence="17">
    <location>
        <begin position="98"/>
        <end position="125"/>
    </location>
</feature>
<keyword evidence="5 16" id="KW-0255">Endonuclease</keyword>
<evidence type="ECO:0000259" key="20">
    <source>
        <dbReference type="SMART" id="SM00484"/>
    </source>
</evidence>
<dbReference type="CDD" id="cd09867">
    <property type="entry name" value="PIN_FEN1"/>
    <property type="match status" value="1"/>
</dbReference>
<dbReference type="PANTHER" id="PTHR11081:SF9">
    <property type="entry name" value="FLAP ENDONUCLEASE 1"/>
    <property type="match status" value="1"/>
</dbReference>
<comment type="subcellular location">
    <subcellularLocation>
        <location evidence="16">Nucleus</location>
        <location evidence="16">Nucleolus</location>
    </subcellularLocation>
    <subcellularLocation>
        <location evidence="16">Nucleus</location>
        <location evidence="16">Nucleoplasm</location>
    </subcellularLocation>
    <subcellularLocation>
        <location evidence="16">Mitochondrion</location>
    </subcellularLocation>
    <text evidence="16">Resides mostly in the nucleoli and relocalizes to the nucleoplasm upon DNA damage.</text>
</comment>
<reference evidence="22 23" key="1">
    <citation type="submission" date="2016-05" db="EMBL/GenBank/DDBJ databases">
        <title>First whole genome sequencing of Entamoeba histolytica HM1:IMSS-clone-6.</title>
        <authorList>
            <person name="Mukherjee Avik.K."/>
            <person name="Izumyama S."/>
            <person name="Nakada-Tsukui K."/>
            <person name="Nozaki T."/>
        </authorList>
    </citation>
    <scope>NUCLEOTIDE SEQUENCE [LARGE SCALE GENOMIC DNA]</scope>
    <source>
        <strain evidence="22 23">HM1:IMSS clone 6</strain>
    </source>
</reference>
<keyword evidence="6 16" id="KW-0227">DNA damage</keyword>
<dbReference type="FunFam" id="3.40.50.1010:FF:000016">
    <property type="entry name" value="Flap endonuclease 1"/>
    <property type="match status" value="1"/>
</dbReference>
<keyword evidence="3 16" id="KW-0540">Nuclease</keyword>
<name>A0A175JUB4_ENTHI</name>
<dbReference type="GO" id="GO:0005654">
    <property type="term" value="C:nucleoplasm"/>
    <property type="evidence" value="ECO:0007669"/>
    <property type="project" value="UniProtKB-SubCell"/>
</dbReference>
<dbReference type="VEuPathDB" id="AmoebaDB:EHI5A_026890"/>
<dbReference type="InterPro" id="IPR006086">
    <property type="entry name" value="XPG-I_dom"/>
</dbReference>
<keyword evidence="12 16" id="KW-0539">Nucleus</keyword>
<dbReference type="InterPro" id="IPR029060">
    <property type="entry name" value="PIN-like_dom_sf"/>
</dbReference>
<dbReference type="VEuPathDB" id="AmoebaDB:EHI7A_012140"/>
<organism evidence="22 23">
    <name type="scientific">Entamoeba histolytica</name>
    <dbReference type="NCBI Taxonomy" id="5759"/>
    <lineage>
        <taxon>Eukaryota</taxon>
        <taxon>Amoebozoa</taxon>
        <taxon>Evosea</taxon>
        <taxon>Archamoebae</taxon>
        <taxon>Mastigamoebida</taxon>
        <taxon>Entamoebidae</taxon>
        <taxon>Entamoeba</taxon>
    </lineage>
</organism>
<dbReference type="EMBL" id="BDEQ01000001">
    <property type="protein sequence ID" value="GAT97072.1"/>
    <property type="molecule type" value="Genomic_DNA"/>
</dbReference>
<keyword evidence="1 16" id="KW-0597">Phosphoprotein</keyword>
<evidence type="ECO:0000256" key="11">
    <source>
        <dbReference type="ARBA" id="ARBA00023204"/>
    </source>
</evidence>
<dbReference type="CDD" id="cd09907">
    <property type="entry name" value="H3TH_FEN1-Euk"/>
    <property type="match status" value="1"/>
</dbReference>
<dbReference type="InterPro" id="IPR023426">
    <property type="entry name" value="Flap_endonuc"/>
</dbReference>
<evidence type="ECO:0000256" key="7">
    <source>
        <dbReference type="ARBA" id="ARBA00022801"/>
    </source>
</evidence>
<proteinExistence type="inferred from homology"/>
<dbReference type="EC" id="3.1.-.-" evidence="16"/>
<evidence type="ECO:0000259" key="21">
    <source>
        <dbReference type="SMART" id="SM00485"/>
    </source>
</evidence>
<dbReference type="GO" id="GO:0005739">
    <property type="term" value="C:mitochondrion"/>
    <property type="evidence" value="ECO:0007669"/>
    <property type="project" value="UniProtKB-SubCell"/>
</dbReference>
<dbReference type="SUPFAM" id="SSF47807">
    <property type="entry name" value="5' to 3' exonuclease, C-terminal subdomain"/>
    <property type="match status" value="1"/>
</dbReference>
<dbReference type="GO" id="GO:0008409">
    <property type="term" value="F:5'-3' exonuclease activity"/>
    <property type="evidence" value="ECO:0007669"/>
    <property type="project" value="UniProtKB-UniRule"/>
</dbReference>
<dbReference type="Pfam" id="PF00752">
    <property type="entry name" value="XPG_N"/>
    <property type="match status" value="1"/>
</dbReference>
<dbReference type="PRINTS" id="PR00853">
    <property type="entry name" value="XPGRADSUPER"/>
</dbReference>
<evidence type="ECO:0000256" key="1">
    <source>
        <dbReference type="ARBA" id="ARBA00022553"/>
    </source>
</evidence>
<dbReference type="SMART" id="SM00484">
    <property type="entry name" value="XPGI"/>
    <property type="match status" value="1"/>
</dbReference>
<evidence type="ECO:0000256" key="12">
    <source>
        <dbReference type="ARBA" id="ARBA00023242"/>
    </source>
</evidence>
<dbReference type="FunFam" id="1.10.150.20:FF:000009">
    <property type="entry name" value="Flap endonuclease 1"/>
    <property type="match status" value="1"/>
</dbReference>
<evidence type="ECO:0000256" key="10">
    <source>
        <dbReference type="ARBA" id="ARBA00023128"/>
    </source>
</evidence>
<comment type="function">
    <text evidence="13 16">Structure-specific nuclease with 5'-flap endonuclease and 5'-3' exonuclease activities involved in DNA replication and repair. During DNA replication, cleaves the 5'-overhanging flap structure that is generated by displacement synthesis when DNA polymerase encounters the 5'-end of a downstream Okazaki fragment. It enters the flap from the 5'-end and then tracks to cleave the flap base, leaving a nick for ligation. Also involved in the long patch base excision repair (LP-BER) pathway, by cleaving within the apurinic/apyrimidinic (AP) site-terminated flap. Acts as a genome stabilization factor that prevents flaps from equilibrating into structures that lead to duplications and deletions. Also possesses 5'-3' exonuclease activity on nicked or gapped double-stranded DNA, and exhibits RNase H activity. Also involved in replication and repair of rDNA and in repairing mitochondrial DNA.</text>
</comment>
<dbReference type="SMART" id="SM00485">
    <property type="entry name" value="XPGN"/>
    <property type="match status" value="1"/>
</dbReference>
<evidence type="ECO:0000259" key="19">
    <source>
        <dbReference type="SMART" id="SM00475"/>
    </source>
</evidence>
<dbReference type="GO" id="GO:0017108">
    <property type="term" value="F:5'-flap endonuclease activity"/>
    <property type="evidence" value="ECO:0007669"/>
    <property type="project" value="UniProtKB-UniRule"/>
</dbReference>
<sequence length="376" mass="42577">MGIKGLSKLLARYAPKSMKEGKIDQYSGRVIAIDASILVYQFISAVRDTTGATMVDEFGETTSHIIGTFYRTIKLIESGIKPIYVFDGKPPEMKDGELHKRKENAQKAQEQLDKALEEGDKEQAKKLMKRTARMTKEQSDEVKKLLQLMGIPCIEANCEAEGTCAALVKAGKCYATATEDMDALTLGSEHVVRKFSANDNKKDPIREYSLSSILEETGFTMEQFIDLCILLGCDYCETIKGVGPITAFELIQQYKSIENILQHLSDKYKVPENWKYKEARELFLHPDVADFSDYKLEWNKIDEEGIKKYLVTEKHFNEERVSKGIEKLKNVKSKKAQGRLDSFFNVKKVPLSKSEAASGVKRKKPTTKAKESRKKK</sequence>
<evidence type="ECO:0000256" key="6">
    <source>
        <dbReference type="ARBA" id="ARBA00022763"/>
    </source>
</evidence>
<feature type="compositionally biased region" description="Basic residues" evidence="18">
    <location>
        <begin position="360"/>
        <end position="376"/>
    </location>
</feature>
<comment type="cofactor">
    <cofactor evidence="16">
        <name>Mg(2+)</name>
        <dbReference type="ChEBI" id="CHEBI:18420"/>
    </cofactor>
    <text evidence="16">Binds 2 magnesium ions per subunit. They probably participate in the reaction catalyzed by the enzyme. May bind an additional third magnesium ion after substrate binding.</text>
</comment>
<feature type="domain" description="XPG N-terminal" evidence="21">
    <location>
        <begin position="1"/>
        <end position="108"/>
    </location>
</feature>
<dbReference type="InterPro" id="IPR036279">
    <property type="entry name" value="5-3_exonuclease_C_sf"/>
</dbReference>
<dbReference type="Pfam" id="PF00867">
    <property type="entry name" value="XPG_I"/>
    <property type="match status" value="1"/>
</dbReference>
<evidence type="ECO:0000256" key="13">
    <source>
        <dbReference type="ARBA" id="ARBA00029382"/>
    </source>
</evidence>
<dbReference type="PROSITE" id="PS00841">
    <property type="entry name" value="XPG_1"/>
    <property type="match status" value="1"/>
</dbReference>
<dbReference type="AlphaFoldDB" id="A0A175JUB4"/>
<dbReference type="GO" id="GO:0003677">
    <property type="term" value="F:DNA binding"/>
    <property type="evidence" value="ECO:0007669"/>
    <property type="project" value="UniProtKB-UniRule"/>
</dbReference>
<dbReference type="VEuPathDB" id="AmoebaDB:EHI8A_236100"/>
<dbReference type="GO" id="GO:0043137">
    <property type="term" value="P:DNA replication, removal of RNA primer"/>
    <property type="evidence" value="ECO:0007669"/>
    <property type="project" value="UniProtKB-UniRule"/>
</dbReference>
<dbReference type="OMA" id="MGIPWVQ"/>
<dbReference type="Gene3D" id="3.40.50.1010">
    <property type="entry name" value="5'-nuclease"/>
    <property type="match status" value="1"/>
</dbReference>
<keyword evidence="11 16" id="KW-0234">DNA repair</keyword>
<keyword evidence="4 16" id="KW-0479">Metal-binding</keyword>
<feature type="region of interest" description="Disordered" evidence="18">
    <location>
        <begin position="354"/>
        <end position="376"/>
    </location>
</feature>
<keyword evidence="8 16" id="KW-0269">Exonuclease</keyword>
<dbReference type="GO" id="GO:0006284">
    <property type="term" value="P:base-excision repair"/>
    <property type="evidence" value="ECO:0007669"/>
    <property type="project" value="UniProtKB-UniRule"/>
</dbReference>
<dbReference type="SMART" id="SM00279">
    <property type="entry name" value="HhH2"/>
    <property type="match status" value="1"/>
</dbReference>
<dbReference type="SMR" id="A0A175JUB4"/>
<evidence type="ECO:0000256" key="2">
    <source>
        <dbReference type="ARBA" id="ARBA00022705"/>
    </source>
</evidence>
<feature type="domain" description="5'-3' exonuclease" evidence="19">
    <location>
        <begin position="28"/>
        <end position="339"/>
    </location>
</feature>
<dbReference type="VEuPathDB" id="AmoebaDB:KM1_028330"/>
<dbReference type="HAMAP" id="MF_00614">
    <property type="entry name" value="Fen"/>
    <property type="match status" value="1"/>
</dbReference>
<evidence type="ECO:0000256" key="18">
    <source>
        <dbReference type="SAM" id="MobiDB-lite"/>
    </source>
</evidence>
<dbReference type="InterPro" id="IPR006085">
    <property type="entry name" value="XPG_DNA_repair_N"/>
</dbReference>
<evidence type="ECO:0000313" key="22">
    <source>
        <dbReference type="EMBL" id="GAT97072.1"/>
    </source>
</evidence>
<dbReference type="InterPro" id="IPR002421">
    <property type="entry name" value="5-3_exonuclease"/>
</dbReference>
<comment type="caution">
    <text evidence="22">The sequence shown here is derived from an EMBL/GenBank/DDBJ whole genome shotgun (WGS) entry which is preliminary data.</text>
</comment>
<evidence type="ECO:0000256" key="15">
    <source>
        <dbReference type="ARBA" id="ARBA00063178"/>
    </source>
</evidence>
<evidence type="ECO:0000256" key="9">
    <source>
        <dbReference type="ARBA" id="ARBA00022842"/>
    </source>
</evidence>
<dbReference type="InterPro" id="IPR008918">
    <property type="entry name" value="HhH2"/>
</dbReference>
<keyword evidence="7 16" id="KW-0378">Hydrolase</keyword>
<keyword evidence="9 16" id="KW-0460">Magnesium</keyword>
<dbReference type="VEuPathDB" id="AmoebaDB:EHI_099740"/>
<dbReference type="Gene3D" id="1.10.150.20">
    <property type="entry name" value="5' to 3' exonuclease, C-terminal subdomain"/>
    <property type="match status" value="1"/>
</dbReference>
<dbReference type="InterPro" id="IPR006084">
    <property type="entry name" value="XPG/Rad2"/>
</dbReference>
<comment type="subunit">
    <text evidence="15">Interacts with PCNA1 and PCNA2. Three molecules of FEN1 bind to one PCNA trimer with each molecule binding to one PCNA monomer. PCNA stimulates the nuclease activity without altering cleavage specificity.</text>
</comment>
<dbReference type="SMART" id="SM00475">
    <property type="entry name" value="53EXOc"/>
    <property type="match status" value="1"/>
</dbReference>
<comment type="similarity">
    <text evidence="14 16">Belongs to the XPG/RAD2 endonuclease family. FEN1 subfamily.</text>
</comment>
<dbReference type="InterPro" id="IPR019974">
    <property type="entry name" value="XPG_CS"/>
</dbReference>
<protein>
    <recommendedName>
        <fullName evidence="16">Flap endonuclease 1</fullName>
        <shortName evidence="16">FEN-1</shortName>
        <ecNumber evidence="16">3.1.-.-</ecNumber>
    </recommendedName>
    <alternativeName>
        <fullName evidence="16">Flap structure-specific endonuclease 1</fullName>
    </alternativeName>
</protein>